<name>D7MJD4_ARALL</name>
<dbReference type="InterPro" id="IPR050232">
    <property type="entry name" value="FBL13/AtMIF1-like"/>
</dbReference>
<feature type="domain" description="FBD" evidence="1">
    <location>
        <begin position="304"/>
        <end position="373"/>
    </location>
</feature>
<protein>
    <recommendedName>
        <fullName evidence="1">FBD domain-containing protein</fullName>
    </recommendedName>
</protein>
<dbReference type="Proteomes" id="UP000008694">
    <property type="component" value="Unassembled WGS sequence"/>
</dbReference>
<dbReference type="eggNOG" id="ENOG502SYZS">
    <property type="taxonomic scope" value="Eukaryota"/>
</dbReference>
<evidence type="ECO:0000259" key="1">
    <source>
        <dbReference type="SMART" id="SM00579"/>
    </source>
</evidence>
<dbReference type="Gramene" id="scaffold_704010.1">
    <property type="protein sequence ID" value="scaffold_704010.1"/>
    <property type="gene ID" value="scaffold_704010.1"/>
</dbReference>
<reference evidence="3" key="1">
    <citation type="journal article" date="2011" name="Nat. Genet.">
        <title>The Arabidopsis lyrata genome sequence and the basis of rapid genome size change.</title>
        <authorList>
            <person name="Hu T.T."/>
            <person name="Pattyn P."/>
            <person name="Bakker E.G."/>
            <person name="Cao J."/>
            <person name="Cheng J.-F."/>
            <person name="Clark R.M."/>
            <person name="Fahlgren N."/>
            <person name="Fawcett J.A."/>
            <person name="Grimwood J."/>
            <person name="Gundlach H."/>
            <person name="Haberer G."/>
            <person name="Hollister J.D."/>
            <person name="Ossowski S."/>
            <person name="Ottilar R.P."/>
            <person name="Salamov A.A."/>
            <person name="Schneeberger K."/>
            <person name="Spannagl M."/>
            <person name="Wang X."/>
            <person name="Yang L."/>
            <person name="Nasrallah M.E."/>
            <person name="Bergelson J."/>
            <person name="Carrington J.C."/>
            <person name="Gaut B.S."/>
            <person name="Schmutz J."/>
            <person name="Mayer K.F.X."/>
            <person name="Van de Peer Y."/>
            <person name="Grigoriev I.V."/>
            <person name="Nordborg M."/>
            <person name="Weigel D."/>
            <person name="Guo Y.-L."/>
        </authorList>
    </citation>
    <scope>NUCLEOTIDE SEQUENCE [LARGE SCALE GENOMIC DNA]</scope>
    <source>
        <strain evidence="3">cv. MN47</strain>
    </source>
</reference>
<dbReference type="AlphaFoldDB" id="D7MJD4"/>
<dbReference type="PANTHER" id="PTHR31900">
    <property type="entry name" value="F-BOX/RNI SUPERFAMILY PROTEIN-RELATED"/>
    <property type="match status" value="1"/>
</dbReference>
<sequence>MVPRLEYKESKDSDHESVWWFLEKSLQQHKAPILESLSIKLDQRCPIDADVKKWIANAVDRRVRMLNLILMWSAAPIDLPASLYTCETLVELNLCREILLDVPSSVCLTSLKKLYLSGLMYKDEVSAVRLLSSCPVLEQLSVSRSRNDNVTNFIVEVPSLKNLLYSKERSDIGDTGGSLVIDCPALKDLFILDSSGGSCSSRNMPCLDRVLISTVWYPDEKFLIPFSSITCLKLCMTHAMVDVSAPRTFVFYFVITLAHLLMLMYTSQVDCCSAVYFPRLTVLNIIWPLDTDWMEPLLLLLKNSPILKNILITNLAYRGRTEEKEFATYILGNSKCLKYAEFLISCNNLEKKTKIREDLNSMSRVSTSKLKVLRD</sequence>
<dbReference type="Pfam" id="PF08387">
    <property type="entry name" value="FBD"/>
    <property type="match status" value="1"/>
</dbReference>
<dbReference type="PANTHER" id="PTHR31900:SF34">
    <property type="entry name" value="EMB|CAB62440.1-RELATED"/>
    <property type="match status" value="1"/>
</dbReference>
<evidence type="ECO:0000313" key="2">
    <source>
        <dbReference type="EMBL" id="EFH46990.1"/>
    </source>
</evidence>
<proteinExistence type="predicted"/>
<dbReference type="Gene3D" id="3.80.10.10">
    <property type="entry name" value="Ribonuclease Inhibitor"/>
    <property type="match status" value="1"/>
</dbReference>
<accession>D7MJD4</accession>
<organism evidence="3">
    <name type="scientific">Arabidopsis lyrata subsp. lyrata</name>
    <name type="common">Lyre-leaved rock-cress</name>
    <dbReference type="NCBI Taxonomy" id="81972"/>
    <lineage>
        <taxon>Eukaryota</taxon>
        <taxon>Viridiplantae</taxon>
        <taxon>Streptophyta</taxon>
        <taxon>Embryophyta</taxon>
        <taxon>Tracheophyta</taxon>
        <taxon>Spermatophyta</taxon>
        <taxon>Magnoliopsida</taxon>
        <taxon>eudicotyledons</taxon>
        <taxon>Gunneridae</taxon>
        <taxon>Pentapetalae</taxon>
        <taxon>rosids</taxon>
        <taxon>malvids</taxon>
        <taxon>Brassicales</taxon>
        <taxon>Brassicaceae</taxon>
        <taxon>Camelineae</taxon>
        <taxon>Arabidopsis</taxon>
    </lineage>
</organism>
<dbReference type="SMART" id="SM00579">
    <property type="entry name" value="FBD"/>
    <property type="match status" value="1"/>
</dbReference>
<dbReference type="InterPro" id="IPR032675">
    <property type="entry name" value="LRR_dom_sf"/>
</dbReference>
<dbReference type="InterPro" id="IPR055411">
    <property type="entry name" value="LRR_FXL15/At3g58940/PEG3-like"/>
</dbReference>
<dbReference type="SUPFAM" id="SSF52058">
    <property type="entry name" value="L domain-like"/>
    <property type="match status" value="1"/>
</dbReference>
<dbReference type="Pfam" id="PF24758">
    <property type="entry name" value="LRR_At5g56370"/>
    <property type="match status" value="1"/>
</dbReference>
<keyword evidence="3" id="KW-1185">Reference proteome</keyword>
<evidence type="ECO:0000313" key="3">
    <source>
        <dbReference type="Proteomes" id="UP000008694"/>
    </source>
</evidence>
<dbReference type="EMBL" id="GL348719">
    <property type="protein sequence ID" value="EFH46990.1"/>
    <property type="molecule type" value="Genomic_DNA"/>
</dbReference>
<gene>
    <name evidence="2" type="ORF">ARALYDRAFT_916268</name>
</gene>
<dbReference type="InterPro" id="IPR006566">
    <property type="entry name" value="FBD"/>
</dbReference>
<dbReference type="HOGENOM" id="CLU_010721_1_2_1"/>